<gene>
    <name evidence="2" type="ORF">M0813_27975</name>
</gene>
<evidence type="ECO:0000313" key="2">
    <source>
        <dbReference type="EMBL" id="KAJ6236221.1"/>
    </source>
</evidence>
<proteinExistence type="predicted"/>
<evidence type="ECO:0000256" key="1">
    <source>
        <dbReference type="SAM" id="MobiDB-lite"/>
    </source>
</evidence>
<dbReference type="Proteomes" id="UP001150062">
    <property type="component" value="Unassembled WGS sequence"/>
</dbReference>
<feature type="region of interest" description="Disordered" evidence="1">
    <location>
        <begin position="222"/>
        <end position="331"/>
    </location>
</feature>
<feature type="compositionally biased region" description="Low complexity" evidence="1">
    <location>
        <begin position="266"/>
        <end position="279"/>
    </location>
</feature>
<evidence type="ECO:0000313" key="3">
    <source>
        <dbReference type="Proteomes" id="UP001150062"/>
    </source>
</evidence>
<dbReference type="EMBL" id="JAOAOG010000245">
    <property type="protein sequence ID" value="KAJ6236221.1"/>
    <property type="molecule type" value="Genomic_DNA"/>
</dbReference>
<keyword evidence="3" id="KW-1185">Reference proteome</keyword>
<feature type="compositionally biased region" description="Basic residues" evidence="1">
    <location>
        <begin position="227"/>
        <end position="265"/>
    </location>
</feature>
<feature type="compositionally biased region" description="Polar residues" evidence="1">
    <location>
        <begin position="295"/>
        <end position="309"/>
    </location>
</feature>
<sequence length="449" mass="52154">MNNSKAPKRTITSIHRKLNILQQQFPSSIEGLDECQLMNPNCPKTVTVNAEILTKQFVIDEENNIGWTLSQKDLTLFFLKKYNLFANQPTPCNQEEHPTLAFSFQNGSILKKVYLEEVNSEEYLEKFFIIEKLVLQCFLEQPDWFSGLKKKHFQQNINPPRKITIEKNSISDVCKLVTKIENPTEETISSDTQKIQRAMSLFFKARFNLVNNTKMNRKYLTYTQNFPKKKSKQNISRKRSRTSTKTKTKTKTQNKKQTTKTKIRAKTTTQAPNKTQTKTRTIRRTRNQIKKNNKRSQSIASNQQNNFPSSGALGASKSITKSRRITRSRSKLNNRLELEDKKCTVCTLKPTTNNTKNNLQPHSNLQPIKDIKKNQKKFEFNNEQFMNISNGDTLVKLQCFERNNPTKANFTDNTTIPSSNDQIEAYETIIKEDLQMLKQLLKLKNLIDH</sequence>
<accession>A0ABQ8XUI4</accession>
<reference evidence="2" key="1">
    <citation type="submission" date="2022-08" db="EMBL/GenBank/DDBJ databases">
        <title>Novel sulfate-reducing endosymbionts in the free-living metamonad Anaeramoeba.</title>
        <authorList>
            <person name="Jerlstrom-Hultqvist J."/>
            <person name="Cepicka I."/>
            <person name="Gallot-Lavallee L."/>
            <person name="Salas-Leiva D."/>
            <person name="Curtis B.A."/>
            <person name="Zahonova K."/>
            <person name="Pipaliya S."/>
            <person name="Dacks J."/>
            <person name="Roger A.J."/>
        </authorList>
    </citation>
    <scope>NUCLEOTIDE SEQUENCE</scope>
    <source>
        <strain evidence="2">Schooner1</strain>
    </source>
</reference>
<name>A0ABQ8XUI4_9EUKA</name>
<feature type="compositionally biased region" description="Basic residues" evidence="1">
    <location>
        <begin position="320"/>
        <end position="331"/>
    </location>
</feature>
<feature type="compositionally biased region" description="Basic residues" evidence="1">
    <location>
        <begin position="280"/>
        <end position="294"/>
    </location>
</feature>
<organism evidence="2 3">
    <name type="scientific">Anaeramoeba flamelloides</name>
    <dbReference type="NCBI Taxonomy" id="1746091"/>
    <lineage>
        <taxon>Eukaryota</taxon>
        <taxon>Metamonada</taxon>
        <taxon>Anaeramoebidae</taxon>
        <taxon>Anaeramoeba</taxon>
    </lineage>
</organism>
<comment type="caution">
    <text evidence="2">The sequence shown here is derived from an EMBL/GenBank/DDBJ whole genome shotgun (WGS) entry which is preliminary data.</text>
</comment>
<protein>
    <submittedName>
        <fullName evidence="2">Uncharacterized protein</fullName>
    </submittedName>
</protein>